<dbReference type="EMBL" id="VVZV01000014">
    <property type="protein sequence ID" value="KAA5318344.1"/>
    <property type="molecule type" value="Genomic_DNA"/>
</dbReference>
<gene>
    <name evidence="4" type="ORF">E1J06_14235</name>
    <name evidence="1" type="ORF">F2Z07_13680</name>
    <name evidence="2" type="ORF">KSU80_00320</name>
    <name evidence="5" type="ORF">QNN11_17935</name>
    <name evidence="3" type="ORF">RVH45_22145</name>
</gene>
<dbReference type="Proteomes" id="UP000294834">
    <property type="component" value="Unassembled WGS sequence"/>
</dbReference>
<evidence type="ECO:0000313" key="4">
    <source>
        <dbReference type="EMBL" id="TDB08448.1"/>
    </source>
</evidence>
<reference evidence="1 7" key="1">
    <citation type="journal article" date="2019" name="Nat. Med.">
        <title>A library of human gut bacterial isolates paired with longitudinal multiomics data enables mechanistic microbiome research.</title>
        <authorList>
            <person name="Poyet M."/>
            <person name="Groussin M."/>
            <person name="Gibbons S.M."/>
            <person name="Avila-Pacheco J."/>
            <person name="Jiang X."/>
            <person name="Kearney S.M."/>
            <person name="Perrotta A.R."/>
            <person name="Berdy B."/>
            <person name="Zhao S."/>
            <person name="Lieberman T.D."/>
            <person name="Swanson P.K."/>
            <person name="Smith M."/>
            <person name="Roesemann S."/>
            <person name="Alexander J.E."/>
            <person name="Rich S.A."/>
            <person name="Livny J."/>
            <person name="Vlamakis H."/>
            <person name="Clish C."/>
            <person name="Bullock K."/>
            <person name="Deik A."/>
            <person name="Scott J."/>
            <person name="Pierce K.A."/>
            <person name="Xavier R.J."/>
            <person name="Alm E.J."/>
        </authorList>
    </citation>
    <scope>NUCLEOTIDE SEQUENCE [LARGE SCALE GENOMIC DNA]</scope>
    <source>
        <strain evidence="1 7">BIOML-A25</strain>
    </source>
</reference>
<dbReference type="KEGG" id="bdh:GV66_21165"/>
<accession>A0A0K2HNX2</accession>
<evidence type="ECO:0000313" key="6">
    <source>
        <dbReference type="Proteomes" id="UP000294834"/>
    </source>
</evidence>
<sequence length="377" mass="43689">MNIIYLLFHGLSPYSGISKKILYQVKGFETCGHRVSLCTYSIADNGHRVRMINDEIIDDYGTGKPAAAKRRVSYQCIYRYAVTHQVELIYVRSFHNANPFTIRLFSKLRKAGIKIAMEIPTYPYDSEYTGFPLTTRLGIQVDKVFRKTLAKHVNAIVTFSDYHRIFGQRTIQISNGVDFDSIPLKKMLSKNTSVIHLLGVAEVHYWHGYDRLIDGLGRYYQNPANTTVFFHIAGGIWKSEMHDSQHAPGFYELINKYHIEKYVIFHGQKMNEELDELFNEADFAIGSLARHRSGIDKIKTLKNREYAARGIPFVYSETDGDFDKMPYILKVPADESPIDIRRLIRFYMELDLSPCRIRDSIKNLSWKEQMMKVINNL</sequence>
<evidence type="ECO:0000313" key="1">
    <source>
        <dbReference type="EMBL" id="KAA5318344.1"/>
    </source>
</evidence>
<dbReference type="EMBL" id="SLTX01000001">
    <property type="protein sequence ID" value="TDB08448.1"/>
    <property type="molecule type" value="Genomic_DNA"/>
</dbReference>
<keyword evidence="1" id="KW-0808">Transferase</keyword>
<dbReference type="EMBL" id="JAWDEV010000012">
    <property type="protein sequence ID" value="MDU0272528.1"/>
    <property type="molecule type" value="Genomic_DNA"/>
</dbReference>
<dbReference type="EMBL" id="CP126056">
    <property type="protein sequence ID" value="WHX09229.1"/>
    <property type="molecule type" value="Genomic_DNA"/>
</dbReference>
<organism evidence="1 7">
    <name type="scientific">Phocaeicola dorei</name>
    <dbReference type="NCBI Taxonomy" id="357276"/>
    <lineage>
        <taxon>Bacteria</taxon>
        <taxon>Pseudomonadati</taxon>
        <taxon>Bacteroidota</taxon>
        <taxon>Bacteroidia</taxon>
        <taxon>Bacteroidales</taxon>
        <taxon>Bacteroidaceae</taxon>
        <taxon>Phocaeicola</taxon>
    </lineage>
</organism>
<reference evidence="3" key="5">
    <citation type="submission" date="2023-10" db="EMBL/GenBank/DDBJ databases">
        <title>Genome of Potential pathogenic bacteria in Crohn's disease.</title>
        <authorList>
            <person name="Rodriguez-Palacios A."/>
        </authorList>
    </citation>
    <scope>NUCLEOTIDE SEQUENCE</scope>
    <source>
        <strain evidence="3">CavFT-hAR62</strain>
    </source>
</reference>
<dbReference type="Proteomes" id="UP001181086">
    <property type="component" value="Unassembled WGS sequence"/>
</dbReference>
<dbReference type="Proteomes" id="UP001177934">
    <property type="component" value="Chromosome"/>
</dbReference>
<evidence type="ECO:0000313" key="2">
    <source>
        <dbReference type="EMBL" id="MBV3121639.1"/>
    </source>
</evidence>
<proteinExistence type="predicted"/>
<dbReference type="Gene3D" id="3.40.50.2000">
    <property type="entry name" value="Glycogen Phosphorylase B"/>
    <property type="match status" value="2"/>
</dbReference>
<name>A0A0K2HNX2_9BACT</name>
<reference evidence="2" key="3">
    <citation type="submission" date="2021-06" db="EMBL/GenBank/DDBJ databases">
        <title>Collection of gut derived symbiotic bacterial strains cultured from healthy donors.</title>
        <authorList>
            <person name="Lin H."/>
            <person name="Littmann E."/>
            <person name="Pamer E.G."/>
        </authorList>
    </citation>
    <scope>NUCLEOTIDE SEQUENCE</scope>
    <source>
        <strain evidence="2">MSK.5.10</strain>
    </source>
</reference>
<protein>
    <submittedName>
        <fullName evidence="1">Glycosyltransferase family 1 protein</fullName>
    </submittedName>
</protein>
<dbReference type="RefSeq" id="WP_008653533.1">
    <property type="nucleotide sequence ID" value="NZ_BAABZF010000001.1"/>
</dbReference>
<dbReference type="GO" id="GO:0016740">
    <property type="term" value="F:transferase activity"/>
    <property type="evidence" value="ECO:0007669"/>
    <property type="project" value="UniProtKB-KW"/>
</dbReference>
<dbReference type="EMBL" id="JAHOAX010000001">
    <property type="protein sequence ID" value="MBV3121639.1"/>
    <property type="molecule type" value="Genomic_DNA"/>
</dbReference>
<evidence type="ECO:0000313" key="7">
    <source>
        <dbReference type="Proteomes" id="UP000481700"/>
    </source>
</evidence>
<dbReference type="AlphaFoldDB" id="A0A0K2HNX2"/>
<dbReference type="Proteomes" id="UP000481700">
    <property type="component" value="Unassembled WGS sequence"/>
</dbReference>
<reference evidence="5" key="4">
    <citation type="journal article" date="2023" name="Nat. Commun.">
        <title>Identification of a novel Human Milk Oligosaccharides utilization cluster in the infant gut commensal Bacteroides dorei.</title>
        <authorList>
            <person name="Kijner S."/>
            <person name="Ennis D."/>
            <person name="Shmorak S."/>
            <person name="Florentin A."/>
            <person name="Yassour M."/>
        </authorList>
    </citation>
    <scope>NUCLEOTIDE SEQUENCE</scope>
    <source>
        <strain evidence="5">2</strain>
    </source>
</reference>
<dbReference type="Proteomes" id="UP000777173">
    <property type="component" value="Unassembled WGS sequence"/>
</dbReference>
<evidence type="ECO:0000313" key="5">
    <source>
        <dbReference type="EMBL" id="WHX09229.1"/>
    </source>
</evidence>
<evidence type="ECO:0000313" key="3">
    <source>
        <dbReference type="EMBL" id="MDU0272528.1"/>
    </source>
</evidence>
<dbReference type="SUPFAM" id="SSF53756">
    <property type="entry name" value="UDP-Glycosyltransferase/glycogen phosphorylase"/>
    <property type="match status" value="1"/>
</dbReference>
<reference evidence="4 6" key="2">
    <citation type="journal article" date="2019" name="Nat. Microbiol.">
        <title>Genomic variation and strain-specific functional adaptation in the human gut microbiome during early life.</title>
        <authorList>
            <person name="Vatanen T."/>
            <person name="Plichta D.R."/>
            <person name="Somani J."/>
            <person name="Munch P.C."/>
            <person name="Arthur T.D."/>
            <person name="Hall A.B."/>
            <person name="Rudolf S."/>
            <person name="Oakeley E.J."/>
            <person name="Ke X."/>
            <person name="Young R.A."/>
            <person name="Haiser H.J."/>
            <person name="Kolde R."/>
            <person name="Yassour M."/>
            <person name="Luopajarvi K."/>
            <person name="Siljander H."/>
            <person name="Virtanen S.M."/>
            <person name="Ilonen J."/>
            <person name="Uibo R."/>
            <person name="Tillmann V."/>
            <person name="Mokurov S."/>
            <person name="Dorshakova N."/>
            <person name="Porter J.A."/>
            <person name="McHardy A.C."/>
            <person name="Lahdesmaki H."/>
            <person name="Vlamakis H."/>
            <person name="Huttenhower C."/>
            <person name="Knip M."/>
            <person name="Xavier R.J."/>
        </authorList>
    </citation>
    <scope>NUCLEOTIDE SEQUENCE [LARGE SCALE GENOMIC DNA]</scope>
    <source>
        <strain evidence="4 6">RJX1052</strain>
    </source>
</reference>